<feature type="transmembrane region" description="Helical" evidence="6">
    <location>
        <begin position="236"/>
        <end position="255"/>
    </location>
</feature>
<evidence type="ECO:0000256" key="4">
    <source>
        <dbReference type="ARBA" id="ARBA00022989"/>
    </source>
</evidence>
<comment type="subcellular location">
    <subcellularLocation>
        <location evidence="1">Membrane</location>
        <topology evidence="1">Multi-pass membrane protein</topology>
    </subcellularLocation>
</comment>
<evidence type="ECO:0000256" key="5">
    <source>
        <dbReference type="ARBA" id="ARBA00023136"/>
    </source>
</evidence>
<evidence type="ECO:0000313" key="9">
    <source>
        <dbReference type="Proteomes" id="UP000034354"/>
    </source>
</evidence>
<feature type="domain" description="EamA" evidence="7">
    <location>
        <begin position="1"/>
        <end position="133"/>
    </location>
</feature>
<name>A0A0G1MHU8_9BACT</name>
<feature type="transmembrane region" description="Helical" evidence="6">
    <location>
        <begin position="267"/>
        <end position="284"/>
    </location>
</feature>
<dbReference type="InterPro" id="IPR050638">
    <property type="entry name" value="AA-Vitamin_Transporters"/>
</dbReference>
<dbReference type="InterPro" id="IPR000620">
    <property type="entry name" value="EamA_dom"/>
</dbReference>
<feature type="transmembrane region" description="Helical" evidence="6">
    <location>
        <begin position="115"/>
        <end position="136"/>
    </location>
</feature>
<comment type="caution">
    <text evidence="8">The sequence shown here is derived from an EMBL/GenBank/DDBJ whole genome shotgun (WGS) entry which is preliminary data.</text>
</comment>
<sequence>MGIFFAFLALIGWGLGDFLIQHSARRSSTTVAIIFVTAAATLIFLPFVVYQWPTVFSVHLFWFLLLAGLGVLITAPLGFEALRVGKMSVVAPIYSFEVVFVVLLSRLTIGERLDFWQSALVAILFVGLFLVSTEKFSELKKITTERGAGLAILSTLGLAYLNLLYGIIARESGPFLGVWFANAFTCLIFLFFLFGRGRSKELVSVWRKHKTLMIAAGVVTSSAWVFYSFAAIYLPITIATGITQGYVALAVMLGILYNKEQLRSHQVFGLVITIAAAIYLAFVTNTI</sequence>
<dbReference type="STRING" id="1618993.UX09_C0024G0009"/>
<feature type="transmembrane region" description="Helical" evidence="6">
    <location>
        <begin position="174"/>
        <end position="195"/>
    </location>
</feature>
<feature type="domain" description="EamA" evidence="7">
    <location>
        <begin position="147"/>
        <end position="280"/>
    </location>
</feature>
<dbReference type="EMBL" id="LCKW01000024">
    <property type="protein sequence ID" value="KKU07784.1"/>
    <property type="molecule type" value="Genomic_DNA"/>
</dbReference>
<dbReference type="Pfam" id="PF00892">
    <property type="entry name" value="EamA"/>
    <property type="match status" value="2"/>
</dbReference>
<evidence type="ECO:0000259" key="7">
    <source>
        <dbReference type="Pfam" id="PF00892"/>
    </source>
</evidence>
<feature type="transmembrane region" description="Helical" evidence="6">
    <location>
        <begin position="56"/>
        <end position="77"/>
    </location>
</feature>
<feature type="transmembrane region" description="Helical" evidence="6">
    <location>
        <begin position="6"/>
        <end position="24"/>
    </location>
</feature>
<evidence type="ECO:0000256" key="1">
    <source>
        <dbReference type="ARBA" id="ARBA00004141"/>
    </source>
</evidence>
<proteinExistence type="inferred from homology"/>
<dbReference type="Proteomes" id="UP000034354">
    <property type="component" value="Unassembled WGS sequence"/>
</dbReference>
<keyword evidence="3 6" id="KW-0812">Transmembrane</keyword>
<keyword evidence="4 6" id="KW-1133">Transmembrane helix</keyword>
<organism evidence="8 9">
    <name type="scientific">Candidatus Uhrbacteria bacterium GW2011_GWE2_45_35</name>
    <dbReference type="NCBI Taxonomy" id="1618993"/>
    <lineage>
        <taxon>Bacteria</taxon>
        <taxon>Candidatus Uhriibacteriota</taxon>
    </lineage>
</organism>
<feature type="transmembrane region" description="Helical" evidence="6">
    <location>
        <begin position="89"/>
        <end position="109"/>
    </location>
</feature>
<dbReference type="InterPro" id="IPR037185">
    <property type="entry name" value="EmrE-like"/>
</dbReference>
<keyword evidence="5 6" id="KW-0472">Membrane</keyword>
<dbReference type="SUPFAM" id="SSF103481">
    <property type="entry name" value="Multidrug resistance efflux transporter EmrE"/>
    <property type="match status" value="2"/>
</dbReference>
<dbReference type="PANTHER" id="PTHR32322">
    <property type="entry name" value="INNER MEMBRANE TRANSPORTER"/>
    <property type="match status" value="1"/>
</dbReference>
<protein>
    <recommendedName>
        <fullName evidence="7">EamA domain-containing protein</fullName>
    </recommendedName>
</protein>
<dbReference type="AlphaFoldDB" id="A0A0G1MHU8"/>
<evidence type="ECO:0000313" key="8">
    <source>
        <dbReference type="EMBL" id="KKU07784.1"/>
    </source>
</evidence>
<feature type="transmembrane region" description="Helical" evidence="6">
    <location>
        <begin position="211"/>
        <end position="230"/>
    </location>
</feature>
<evidence type="ECO:0000256" key="6">
    <source>
        <dbReference type="SAM" id="Phobius"/>
    </source>
</evidence>
<feature type="transmembrane region" description="Helical" evidence="6">
    <location>
        <begin position="148"/>
        <end position="168"/>
    </location>
</feature>
<evidence type="ECO:0000256" key="3">
    <source>
        <dbReference type="ARBA" id="ARBA00022692"/>
    </source>
</evidence>
<comment type="similarity">
    <text evidence="2">Belongs to the EamA transporter family.</text>
</comment>
<dbReference type="GO" id="GO:0016020">
    <property type="term" value="C:membrane"/>
    <property type="evidence" value="ECO:0007669"/>
    <property type="project" value="UniProtKB-SubCell"/>
</dbReference>
<feature type="transmembrane region" description="Helical" evidence="6">
    <location>
        <begin position="31"/>
        <end position="50"/>
    </location>
</feature>
<accession>A0A0G1MHU8</accession>
<dbReference type="PANTHER" id="PTHR32322:SF2">
    <property type="entry name" value="EAMA DOMAIN-CONTAINING PROTEIN"/>
    <property type="match status" value="1"/>
</dbReference>
<gene>
    <name evidence="8" type="ORF">UX09_C0024G0009</name>
</gene>
<evidence type="ECO:0000256" key="2">
    <source>
        <dbReference type="ARBA" id="ARBA00007362"/>
    </source>
</evidence>
<dbReference type="Gene3D" id="1.10.3730.20">
    <property type="match status" value="1"/>
</dbReference>
<reference evidence="8 9" key="1">
    <citation type="journal article" date="2015" name="Nature">
        <title>rRNA introns, odd ribosomes, and small enigmatic genomes across a large radiation of phyla.</title>
        <authorList>
            <person name="Brown C.T."/>
            <person name="Hug L.A."/>
            <person name="Thomas B.C."/>
            <person name="Sharon I."/>
            <person name="Castelle C.J."/>
            <person name="Singh A."/>
            <person name="Wilkins M.J."/>
            <person name="Williams K.H."/>
            <person name="Banfield J.F."/>
        </authorList>
    </citation>
    <scope>NUCLEOTIDE SEQUENCE [LARGE SCALE GENOMIC DNA]</scope>
</reference>